<feature type="domain" description="HAMP" evidence="13">
    <location>
        <begin position="190"/>
        <end position="247"/>
    </location>
</feature>
<evidence type="ECO:0000256" key="6">
    <source>
        <dbReference type="ARBA" id="ARBA00022692"/>
    </source>
</evidence>
<dbReference type="Pfam" id="PF00512">
    <property type="entry name" value="HisKA"/>
    <property type="match status" value="1"/>
</dbReference>
<dbReference type="PROSITE" id="PS50109">
    <property type="entry name" value="HIS_KIN"/>
    <property type="match status" value="1"/>
</dbReference>
<evidence type="ECO:0000256" key="11">
    <source>
        <dbReference type="SAM" id="Phobius"/>
    </source>
</evidence>
<dbReference type="InterPro" id="IPR004358">
    <property type="entry name" value="Sig_transdc_His_kin-like_C"/>
</dbReference>
<comment type="subcellular location">
    <subcellularLocation>
        <location evidence="2">Cell membrane</location>
    </subcellularLocation>
</comment>
<dbReference type="RefSeq" id="WP_075973104.1">
    <property type="nucleotide sequence ID" value="NZ_MKQR01000004.1"/>
</dbReference>
<dbReference type="CDD" id="cd00082">
    <property type="entry name" value="HisKA"/>
    <property type="match status" value="1"/>
</dbReference>
<dbReference type="SUPFAM" id="SSF55874">
    <property type="entry name" value="ATPase domain of HSP90 chaperone/DNA topoisomerase II/histidine kinase"/>
    <property type="match status" value="1"/>
</dbReference>
<dbReference type="Gene3D" id="1.10.287.130">
    <property type="match status" value="1"/>
</dbReference>
<dbReference type="InterPro" id="IPR050428">
    <property type="entry name" value="TCS_sensor_his_kinase"/>
</dbReference>
<evidence type="ECO:0000259" key="13">
    <source>
        <dbReference type="PROSITE" id="PS50885"/>
    </source>
</evidence>
<dbReference type="SUPFAM" id="SSF47384">
    <property type="entry name" value="Homodimeric domain of signal transducing histidine kinase"/>
    <property type="match status" value="1"/>
</dbReference>
<dbReference type="CDD" id="cd00075">
    <property type="entry name" value="HATPase"/>
    <property type="match status" value="1"/>
</dbReference>
<keyword evidence="6 11" id="KW-0812">Transmembrane</keyword>
<feature type="transmembrane region" description="Helical" evidence="11">
    <location>
        <begin position="164"/>
        <end position="189"/>
    </location>
</feature>
<dbReference type="InterPro" id="IPR003661">
    <property type="entry name" value="HisK_dim/P_dom"/>
</dbReference>
<evidence type="ECO:0000256" key="10">
    <source>
        <dbReference type="ARBA" id="ARBA00023136"/>
    </source>
</evidence>
<evidence type="ECO:0000256" key="2">
    <source>
        <dbReference type="ARBA" id="ARBA00004236"/>
    </source>
</evidence>
<evidence type="ECO:0000256" key="7">
    <source>
        <dbReference type="ARBA" id="ARBA00022777"/>
    </source>
</evidence>
<sequence>MRTRLLGMVWFLIALVVFGLGVPLARSVAGAEQQDLYLRRLTALNRFSSLAQQPLTDAQPRLLRGSLDRYAEVYGVSVVVVDADGERAVSSADGSGRPMIDLADPAVRDAIGLALAGRRPGPGPLLVPWDTDPLVLAAPVLADGEVRGAVVVVSPTAATRTTILWWWVGIAGGGLLAFALALSVAVPVVRWILRPVRRLDQATGELVAAVVSGRDADPVGAEQGPPELRELGRSFDRMAASVSGTLAAQRAFVADASHQLRNPLTALKLRLVNLDGHVDATAEAHRVAAVAEADRLNRILDELLSMARAEADRDDLVPVDVDAAVADRTADWRVVAEAKGVPLHVDASVGATRVLMPPRSVEAVLDALLDNALKFTPPGAAVEVAADVDDDLVRLTVRDHGPGLREDELPRATDRFWRSNAHQNVPGSGLGLSIVSRLVQRVGGQLVLSLPDGGGLAVTAEVPAAGPQPSAER</sequence>
<comment type="catalytic activity">
    <reaction evidence="1">
        <text>ATP + protein L-histidine = ADP + protein N-phospho-L-histidine.</text>
        <dbReference type="EC" id="2.7.13.3"/>
    </reaction>
</comment>
<keyword evidence="8 11" id="KW-1133">Transmembrane helix</keyword>
<dbReference type="AlphaFoldDB" id="A0A1Q9LT71"/>
<comment type="caution">
    <text evidence="14">The sequence shown here is derived from an EMBL/GenBank/DDBJ whole genome shotgun (WGS) entry which is preliminary data.</text>
</comment>
<dbReference type="PANTHER" id="PTHR45436:SF5">
    <property type="entry name" value="SENSOR HISTIDINE KINASE TRCS"/>
    <property type="match status" value="1"/>
</dbReference>
<evidence type="ECO:0000256" key="8">
    <source>
        <dbReference type="ARBA" id="ARBA00022989"/>
    </source>
</evidence>
<keyword evidence="9" id="KW-0902">Two-component regulatory system</keyword>
<evidence type="ECO:0000256" key="5">
    <source>
        <dbReference type="ARBA" id="ARBA00022679"/>
    </source>
</evidence>
<evidence type="ECO:0000256" key="3">
    <source>
        <dbReference type="ARBA" id="ARBA00012438"/>
    </source>
</evidence>
<keyword evidence="7 14" id="KW-0418">Kinase</keyword>
<dbReference type="InterPro" id="IPR003594">
    <property type="entry name" value="HATPase_dom"/>
</dbReference>
<dbReference type="Gene3D" id="3.30.565.10">
    <property type="entry name" value="Histidine kinase-like ATPase, C-terminal domain"/>
    <property type="match status" value="1"/>
</dbReference>
<dbReference type="STRING" id="1193682.BJP25_07850"/>
<dbReference type="InterPro" id="IPR003660">
    <property type="entry name" value="HAMP_dom"/>
</dbReference>
<reference evidence="14 15" key="1">
    <citation type="submission" date="2016-10" db="EMBL/GenBank/DDBJ databases">
        <title>The Draft Genome Sequence of Actinokineospora bangkokensis 44EHWT reveals the biosynthetic pathway of antifungal compounds Thailandins with unusual extender unit butylmalonyl-CoA.</title>
        <authorList>
            <person name="Greule A."/>
            <person name="Intra B."/>
            <person name="Flemming S."/>
            <person name="Rommel M.G."/>
            <person name="Panbangred W."/>
            <person name="Bechthold A."/>
        </authorList>
    </citation>
    <scope>NUCLEOTIDE SEQUENCE [LARGE SCALE GENOMIC DNA]</scope>
    <source>
        <strain evidence="14 15">44EHW</strain>
    </source>
</reference>
<dbReference type="PROSITE" id="PS50885">
    <property type="entry name" value="HAMP"/>
    <property type="match status" value="1"/>
</dbReference>
<dbReference type="Proteomes" id="UP000186040">
    <property type="component" value="Unassembled WGS sequence"/>
</dbReference>
<proteinExistence type="predicted"/>
<evidence type="ECO:0000256" key="1">
    <source>
        <dbReference type="ARBA" id="ARBA00000085"/>
    </source>
</evidence>
<dbReference type="PRINTS" id="PR00344">
    <property type="entry name" value="BCTRLSENSOR"/>
</dbReference>
<dbReference type="GO" id="GO:0000155">
    <property type="term" value="F:phosphorelay sensor kinase activity"/>
    <property type="evidence" value="ECO:0007669"/>
    <property type="project" value="InterPro"/>
</dbReference>
<dbReference type="Pfam" id="PF02518">
    <property type="entry name" value="HATPase_c"/>
    <property type="match status" value="1"/>
</dbReference>
<feature type="domain" description="Histidine kinase" evidence="12">
    <location>
        <begin position="255"/>
        <end position="466"/>
    </location>
</feature>
<dbReference type="InterPro" id="IPR005467">
    <property type="entry name" value="His_kinase_dom"/>
</dbReference>
<dbReference type="EMBL" id="MKQR01000004">
    <property type="protein sequence ID" value="OLR95199.1"/>
    <property type="molecule type" value="Genomic_DNA"/>
</dbReference>
<dbReference type="InterPro" id="IPR036890">
    <property type="entry name" value="HATPase_C_sf"/>
</dbReference>
<keyword evidence="10 11" id="KW-0472">Membrane</keyword>
<dbReference type="GO" id="GO:0005886">
    <property type="term" value="C:plasma membrane"/>
    <property type="evidence" value="ECO:0007669"/>
    <property type="project" value="UniProtKB-SubCell"/>
</dbReference>
<evidence type="ECO:0000256" key="4">
    <source>
        <dbReference type="ARBA" id="ARBA00022553"/>
    </source>
</evidence>
<dbReference type="EC" id="2.7.13.3" evidence="3"/>
<evidence type="ECO:0000259" key="12">
    <source>
        <dbReference type="PROSITE" id="PS50109"/>
    </source>
</evidence>
<evidence type="ECO:0000313" key="14">
    <source>
        <dbReference type="EMBL" id="OLR95199.1"/>
    </source>
</evidence>
<dbReference type="SMART" id="SM00387">
    <property type="entry name" value="HATPase_c"/>
    <property type="match status" value="1"/>
</dbReference>
<dbReference type="OrthoDB" id="9786919at2"/>
<keyword evidence="15" id="KW-1185">Reference proteome</keyword>
<dbReference type="SMART" id="SM00304">
    <property type="entry name" value="HAMP"/>
    <property type="match status" value="1"/>
</dbReference>
<protein>
    <recommendedName>
        <fullName evidence="3">histidine kinase</fullName>
        <ecNumber evidence="3">2.7.13.3</ecNumber>
    </recommendedName>
</protein>
<gene>
    <name evidence="14" type="ORF">BJP25_07850</name>
</gene>
<dbReference type="SMART" id="SM00388">
    <property type="entry name" value="HisKA"/>
    <property type="match status" value="1"/>
</dbReference>
<dbReference type="Pfam" id="PF00672">
    <property type="entry name" value="HAMP"/>
    <property type="match status" value="1"/>
</dbReference>
<accession>A0A1Q9LT71</accession>
<keyword evidence="4" id="KW-0597">Phosphoprotein</keyword>
<organism evidence="14 15">
    <name type="scientific">Actinokineospora bangkokensis</name>
    <dbReference type="NCBI Taxonomy" id="1193682"/>
    <lineage>
        <taxon>Bacteria</taxon>
        <taxon>Bacillati</taxon>
        <taxon>Actinomycetota</taxon>
        <taxon>Actinomycetes</taxon>
        <taxon>Pseudonocardiales</taxon>
        <taxon>Pseudonocardiaceae</taxon>
        <taxon>Actinokineospora</taxon>
    </lineage>
</organism>
<evidence type="ECO:0000256" key="9">
    <source>
        <dbReference type="ARBA" id="ARBA00023012"/>
    </source>
</evidence>
<dbReference type="InterPro" id="IPR036097">
    <property type="entry name" value="HisK_dim/P_sf"/>
</dbReference>
<keyword evidence="5" id="KW-0808">Transferase</keyword>
<name>A0A1Q9LT71_9PSEU</name>
<dbReference type="Gene3D" id="6.10.340.10">
    <property type="match status" value="1"/>
</dbReference>
<dbReference type="PANTHER" id="PTHR45436">
    <property type="entry name" value="SENSOR HISTIDINE KINASE YKOH"/>
    <property type="match status" value="1"/>
</dbReference>
<evidence type="ECO:0000313" key="15">
    <source>
        <dbReference type="Proteomes" id="UP000186040"/>
    </source>
</evidence>